<evidence type="ECO:0000256" key="4">
    <source>
        <dbReference type="ARBA" id="ARBA00023172"/>
    </source>
</evidence>
<keyword evidence="11" id="KW-1185">Reference proteome</keyword>
<feature type="compositionally biased region" description="Polar residues" evidence="9">
    <location>
        <begin position="389"/>
        <end position="398"/>
    </location>
</feature>
<evidence type="ECO:0000256" key="6">
    <source>
        <dbReference type="ARBA" id="ARBA00023242"/>
    </source>
</evidence>
<evidence type="ECO:0000256" key="2">
    <source>
        <dbReference type="ARBA" id="ARBA00006661"/>
    </source>
</evidence>
<dbReference type="OrthoDB" id="5349119at2759"/>
<dbReference type="Pfam" id="PF09494">
    <property type="entry name" value="Slx4"/>
    <property type="match status" value="1"/>
</dbReference>
<keyword evidence="8" id="KW-0175">Coiled coil</keyword>
<gene>
    <name evidence="10" type="ORF">CLIB1423_25S01508</name>
</gene>
<dbReference type="AlphaFoldDB" id="A0A9P0QW40"/>
<feature type="coiled-coil region" evidence="8">
    <location>
        <begin position="619"/>
        <end position="646"/>
    </location>
</feature>
<proteinExistence type="inferred from homology"/>
<evidence type="ECO:0000313" key="10">
    <source>
        <dbReference type="EMBL" id="CAH2355404.1"/>
    </source>
</evidence>
<keyword evidence="3" id="KW-0227">DNA damage</keyword>
<evidence type="ECO:0000256" key="5">
    <source>
        <dbReference type="ARBA" id="ARBA00023204"/>
    </source>
</evidence>
<dbReference type="GO" id="GO:0006281">
    <property type="term" value="P:DNA repair"/>
    <property type="evidence" value="ECO:0007669"/>
    <property type="project" value="UniProtKB-KW"/>
</dbReference>
<dbReference type="InterPro" id="IPR018574">
    <property type="entry name" value="Structure-sp_endonuc_su_Slx4"/>
</dbReference>
<evidence type="ECO:0000256" key="8">
    <source>
        <dbReference type="SAM" id="Coils"/>
    </source>
</evidence>
<feature type="compositionally biased region" description="Acidic residues" evidence="9">
    <location>
        <begin position="300"/>
        <end position="327"/>
    </location>
</feature>
<feature type="compositionally biased region" description="Polar residues" evidence="9">
    <location>
        <begin position="456"/>
        <end position="479"/>
    </location>
</feature>
<feature type="compositionally biased region" description="Basic and acidic residues" evidence="9">
    <location>
        <begin position="288"/>
        <end position="299"/>
    </location>
</feature>
<feature type="compositionally biased region" description="Basic and acidic residues" evidence="9">
    <location>
        <begin position="134"/>
        <end position="143"/>
    </location>
</feature>
<keyword evidence="6" id="KW-0539">Nucleus</keyword>
<dbReference type="GO" id="GO:0006260">
    <property type="term" value="P:DNA replication"/>
    <property type="evidence" value="ECO:0007669"/>
    <property type="project" value="InterPro"/>
</dbReference>
<comment type="similarity">
    <text evidence="2">Belongs to the SLX4 family.</text>
</comment>
<accession>A0A9P0QW40</accession>
<reference evidence="10" key="1">
    <citation type="submission" date="2022-03" db="EMBL/GenBank/DDBJ databases">
        <authorList>
            <person name="Legras J.-L."/>
            <person name="Devillers H."/>
            <person name="Grondin C."/>
        </authorList>
    </citation>
    <scope>NUCLEOTIDE SEQUENCE</scope>
    <source>
        <strain evidence="10">CLIB 1423</strain>
    </source>
</reference>
<evidence type="ECO:0000256" key="9">
    <source>
        <dbReference type="SAM" id="MobiDB-lite"/>
    </source>
</evidence>
<dbReference type="GO" id="GO:0006310">
    <property type="term" value="P:DNA recombination"/>
    <property type="evidence" value="ECO:0007669"/>
    <property type="project" value="UniProtKB-KW"/>
</dbReference>
<keyword evidence="10" id="KW-0540">Nuclease</keyword>
<evidence type="ECO:0000256" key="3">
    <source>
        <dbReference type="ARBA" id="ARBA00022763"/>
    </source>
</evidence>
<organism evidence="10 11">
    <name type="scientific">[Candida] railenensis</name>
    <dbReference type="NCBI Taxonomy" id="45579"/>
    <lineage>
        <taxon>Eukaryota</taxon>
        <taxon>Fungi</taxon>
        <taxon>Dikarya</taxon>
        <taxon>Ascomycota</taxon>
        <taxon>Saccharomycotina</taxon>
        <taxon>Pichiomycetes</taxon>
        <taxon>Debaryomycetaceae</taxon>
        <taxon>Kurtzmaniella</taxon>
    </lineage>
</organism>
<comment type="subcellular location">
    <subcellularLocation>
        <location evidence="1">Nucleus</location>
    </subcellularLocation>
</comment>
<keyword evidence="10" id="KW-0378">Hydrolase</keyword>
<sequence>MNGVVDGEEDNPFLESSVNFVSTQMQGRLEELHSESLVQDAQMAKLSQLERFRSFNTSLTSGADTKPKLRKKTAVLKPNKKKSISITNLMKEKYSKEAHSQESKDKLTQFTICSFYSGKKGKVSEIIKRIEREEGNGDGRIKPSEGNPKSDLQESVDIELDDNDKLTYSKREWNLILKKIKVKFPNLSSKTKRSLQNASRQINRQMSTLRSGTDTEEGGMWSQQAGTPTPEELDIEDIRWLYNLSDEQVRLLGTTGGGVHRSSFSEESGIFEDGPFVTTLSQVMEPLSEKKLSAPREDNIAEETDEDHESEDEYTEAEEGEEEDQEEIPNSSPEFSPIKIRSVDSSPKLEVQESVYQKEPISSHQRESLFSWNTLSLPLQETQEKQVEMVNTSSSSPSKHVREPEEIFSSSVTHTPQKIKKVLEPLVVEEIVSSPVRPAEVFKTPVKKTKLPIISNPDSSPTKSVGQADIDQSSAQLHQEQIDSPIVPQQQTSLSSSSVYSTALANFARTDTSLAIPKKRYHTSIVEISGEIELIEDIPENSDNVKIRKIGTRIEPPIDSEDEIADSEEESKPNTSISIIEISREIINNEDLQKGNTSIMQVPSSPRNQFGAILDSDFLKSDEHEVKEAREGRTEAEAEAVKEEIDTFSKMTATQLKESFIKLGLKPVKGKAKMVQVLNELSQHVDLSQKEVDGEDFQKNINNKINDRIQGNGYWYEKVLSFEPIILSDLQNWLEVDEGISLDTDILERYCDIMGITTKVKPLKPLEGRGNVKRRRRKVD</sequence>
<protein>
    <recommendedName>
        <fullName evidence="7">Structure-specific endonuclease subunit SLX4</fullName>
    </recommendedName>
</protein>
<dbReference type="GO" id="GO:0004519">
    <property type="term" value="F:endonuclease activity"/>
    <property type="evidence" value="ECO:0007669"/>
    <property type="project" value="UniProtKB-KW"/>
</dbReference>
<feature type="region of interest" description="Disordered" evidence="9">
    <location>
        <begin position="209"/>
        <end position="230"/>
    </location>
</feature>
<keyword evidence="5" id="KW-0234">DNA repair</keyword>
<feature type="region of interest" description="Disordered" evidence="9">
    <location>
        <begin position="384"/>
        <end position="414"/>
    </location>
</feature>
<evidence type="ECO:0000256" key="7">
    <source>
        <dbReference type="ARBA" id="ARBA00029496"/>
    </source>
</evidence>
<dbReference type="GO" id="GO:0033557">
    <property type="term" value="C:Slx1-Slx4 complex"/>
    <property type="evidence" value="ECO:0007669"/>
    <property type="project" value="InterPro"/>
</dbReference>
<dbReference type="EMBL" id="CAKXYY010000025">
    <property type="protein sequence ID" value="CAH2355404.1"/>
    <property type="molecule type" value="Genomic_DNA"/>
</dbReference>
<feature type="region of interest" description="Disordered" evidence="9">
    <location>
        <begin position="288"/>
        <end position="367"/>
    </location>
</feature>
<comment type="caution">
    <text evidence="10">The sequence shown here is derived from an EMBL/GenBank/DDBJ whole genome shotgun (WGS) entry which is preliminary data.</text>
</comment>
<feature type="region of interest" description="Disordered" evidence="9">
    <location>
        <begin position="134"/>
        <end position="155"/>
    </location>
</feature>
<evidence type="ECO:0000256" key="1">
    <source>
        <dbReference type="ARBA" id="ARBA00004123"/>
    </source>
</evidence>
<name>A0A9P0QW40_9ASCO</name>
<feature type="region of interest" description="Disordered" evidence="9">
    <location>
        <begin position="451"/>
        <end position="479"/>
    </location>
</feature>
<evidence type="ECO:0000313" key="11">
    <source>
        <dbReference type="Proteomes" id="UP000837801"/>
    </source>
</evidence>
<dbReference type="Proteomes" id="UP000837801">
    <property type="component" value="Unassembled WGS sequence"/>
</dbReference>
<keyword evidence="10" id="KW-0255">Endonuclease</keyword>
<keyword evidence="4" id="KW-0233">DNA recombination</keyword>